<dbReference type="InterPro" id="IPR043519">
    <property type="entry name" value="NT_sf"/>
</dbReference>
<evidence type="ECO:0000256" key="1">
    <source>
        <dbReference type="ARBA" id="ARBA00007476"/>
    </source>
</evidence>
<name>A0AAJ0UGW8_HALSE</name>
<dbReference type="Pfam" id="PF13291">
    <property type="entry name" value="ACT_4"/>
    <property type="match status" value="1"/>
</dbReference>
<evidence type="ECO:0000256" key="5">
    <source>
        <dbReference type="ARBA" id="ARBA00032407"/>
    </source>
</evidence>
<dbReference type="InterPro" id="IPR012676">
    <property type="entry name" value="TGS-like"/>
</dbReference>
<dbReference type="InterPro" id="IPR033655">
    <property type="entry name" value="TGS_RelA/SpoT"/>
</dbReference>
<evidence type="ECO:0000256" key="7">
    <source>
        <dbReference type="SAM" id="MobiDB-lite"/>
    </source>
</evidence>
<dbReference type="Gene3D" id="3.30.460.10">
    <property type="entry name" value="Beta Polymerase, domain 2"/>
    <property type="match status" value="1"/>
</dbReference>
<gene>
    <name evidence="10" type="primary">relA</name>
    <name evidence="10" type="ORF">CCR82_12245</name>
</gene>
<sequence length="777" mass="86779">MVTHHTTLPDAGTDDAEAAARWLAQVPTHYGEDGRARIAEAIALMQRCVGDEWLETGESAARHRLGTADILMGLRLDTETLCAALLGGCIGRAEIDAATLDAQCGAGVSRMVQDLGRIAQLAELEPKARSGTREKPREHARREENLRRMLLAIAEDVRAILVVLAERVHLMRAAKQLPAERRRALAQDTTRLYAPLANRLGVWQLKWELEDLSLRYLEPDEYQRIARLLRERRDERQRYIAEAIERLQQEFARIGLHASINGRPKHIYSIWRKMQRKRVDIDGIFDLRAVRIMVDTEDDCYTALSVVHSLWPYIPDEFDDYISKPKGNLYRSLHTAVTGPDGKVLEVQIRTPEMHQHAEYGVAAHWAYKEAAGHDAAFQRRIVLMRNWLERTLEAEPAADPSADPGSGHGEAAGADPGASSGRSPPVGESGATHQEVAASIYVLTPQAKVVELPPGATPLDFAYAIHSEVGHHCRGARVDGRIVPLTYKLASGQTVEIITQKNAAPSRDWLSVHHGYLTTSRARNRVRQWFKQQDYERHLSEGRGLLDKELTRLGIETKPALEQLAERFNLQRGDDVLAAIGRGDLAVGTIARQVGEPRHERRDASAESAQPVPLIQGRRKRQHQDRPEVIVAGVPDLMTQIASCCHPVPDDPIIGFITRGRGVAVHRANCTNITSLGDEEQERLIEVEWTEQPDHVAYLVDIVITAADRRGLLRDVSSVLADEETNVIATETQTDAAHDRASMRFRVEVSDVDQLEQVCSKLRQLSDVIEVRRSGR</sequence>
<protein>
    <recommendedName>
        <fullName evidence="2">GTP pyrophosphokinase</fullName>
    </recommendedName>
    <alternativeName>
        <fullName evidence="5">(p)ppGpp synthase</fullName>
    </alternativeName>
    <alternativeName>
        <fullName evidence="4">ATP:GTP 3'-pyrophosphotransferase</fullName>
    </alternativeName>
    <alternativeName>
        <fullName evidence="6">ppGpp synthase I</fullName>
    </alternativeName>
</protein>
<organism evidence="10 11">
    <name type="scientific">Halochromatium salexigens</name>
    <name type="common">Chromatium salexigens</name>
    <dbReference type="NCBI Taxonomy" id="49447"/>
    <lineage>
        <taxon>Bacteria</taxon>
        <taxon>Pseudomonadati</taxon>
        <taxon>Pseudomonadota</taxon>
        <taxon>Gammaproteobacteria</taxon>
        <taxon>Chromatiales</taxon>
        <taxon>Chromatiaceae</taxon>
        <taxon>Halochromatium</taxon>
    </lineage>
</organism>
<dbReference type="GO" id="GO:0008728">
    <property type="term" value="F:GTP diphosphokinase activity"/>
    <property type="evidence" value="ECO:0007669"/>
    <property type="project" value="TreeGrafter"/>
</dbReference>
<comment type="similarity">
    <text evidence="1">Belongs to the RelA/SpoT family.</text>
</comment>
<dbReference type="InterPro" id="IPR004095">
    <property type="entry name" value="TGS"/>
</dbReference>
<dbReference type="PROSITE" id="PS51880">
    <property type="entry name" value="TGS"/>
    <property type="match status" value="1"/>
</dbReference>
<dbReference type="SUPFAM" id="SSF55021">
    <property type="entry name" value="ACT-like"/>
    <property type="match status" value="1"/>
</dbReference>
<dbReference type="AlphaFoldDB" id="A0AAJ0UGW8"/>
<dbReference type="GO" id="GO:0008893">
    <property type="term" value="F:guanosine-3',5'-bis(diphosphate) 3'-diphosphatase activity"/>
    <property type="evidence" value="ECO:0007669"/>
    <property type="project" value="TreeGrafter"/>
</dbReference>
<evidence type="ECO:0000256" key="6">
    <source>
        <dbReference type="ARBA" id="ARBA00033308"/>
    </source>
</evidence>
<dbReference type="InterPro" id="IPR045600">
    <property type="entry name" value="RelA/SpoT_AH_RIS"/>
</dbReference>
<reference evidence="10" key="2">
    <citation type="journal article" date="2020" name="Microorganisms">
        <title>Osmotic Adaptation and Compatible Solute Biosynthesis of Phototrophic Bacteria as Revealed from Genome Analyses.</title>
        <authorList>
            <person name="Imhoff J.F."/>
            <person name="Rahn T."/>
            <person name="Kunzel S."/>
            <person name="Keller A."/>
            <person name="Neulinger S.C."/>
        </authorList>
    </citation>
    <scope>NUCLEOTIDE SEQUENCE</scope>
    <source>
        <strain evidence="10">DSM 4395</strain>
    </source>
</reference>
<dbReference type="Gene3D" id="3.10.20.30">
    <property type="match status" value="1"/>
</dbReference>
<accession>A0AAJ0UGW8</accession>
<dbReference type="PROSITE" id="PS51671">
    <property type="entry name" value="ACT"/>
    <property type="match status" value="1"/>
</dbReference>
<dbReference type="Pfam" id="PF19296">
    <property type="entry name" value="RelA_AH_RIS"/>
    <property type="match status" value="1"/>
</dbReference>
<dbReference type="SUPFAM" id="SSF81271">
    <property type="entry name" value="TGS-like"/>
    <property type="match status" value="1"/>
</dbReference>
<evidence type="ECO:0000256" key="3">
    <source>
        <dbReference type="ARBA" id="ARBA00025704"/>
    </source>
</evidence>
<dbReference type="Gene3D" id="1.10.3210.10">
    <property type="entry name" value="Hypothetical protein af1432"/>
    <property type="match status" value="1"/>
</dbReference>
<dbReference type="CDD" id="cd04876">
    <property type="entry name" value="ACT_RelA-SpoT"/>
    <property type="match status" value="1"/>
</dbReference>
<evidence type="ECO:0000259" key="9">
    <source>
        <dbReference type="PROSITE" id="PS51880"/>
    </source>
</evidence>
<dbReference type="GO" id="GO:0005886">
    <property type="term" value="C:plasma membrane"/>
    <property type="evidence" value="ECO:0007669"/>
    <property type="project" value="TreeGrafter"/>
</dbReference>
<dbReference type="SMART" id="SM00954">
    <property type="entry name" value="RelA_SpoT"/>
    <property type="match status" value="1"/>
</dbReference>
<dbReference type="CDD" id="cd05399">
    <property type="entry name" value="NT_Rel-Spo_like"/>
    <property type="match status" value="1"/>
</dbReference>
<dbReference type="PANTHER" id="PTHR21262">
    <property type="entry name" value="GUANOSINE-3',5'-BIS DIPHOSPHATE 3'-PYROPHOSPHOHYDROLASE"/>
    <property type="match status" value="1"/>
</dbReference>
<dbReference type="InterPro" id="IPR045865">
    <property type="entry name" value="ACT-like_dom_sf"/>
</dbReference>
<dbReference type="GO" id="GO:0015949">
    <property type="term" value="P:nucleobase-containing small molecule interconversion"/>
    <property type="evidence" value="ECO:0007669"/>
    <property type="project" value="UniProtKB-ARBA"/>
</dbReference>
<feature type="compositionally biased region" description="Low complexity" evidence="7">
    <location>
        <begin position="397"/>
        <end position="406"/>
    </location>
</feature>
<dbReference type="FunFam" id="3.10.20.30:FF:000002">
    <property type="entry name" value="GTP pyrophosphokinase (RelA/SpoT)"/>
    <property type="match status" value="1"/>
</dbReference>
<dbReference type="SUPFAM" id="SSF81301">
    <property type="entry name" value="Nucleotidyltransferase"/>
    <property type="match status" value="1"/>
</dbReference>
<keyword evidence="11" id="KW-1185">Reference proteome</keyword>
<comment type="caution">
    <text evidence="10">The sequence shown here is derived from an EMBL/GenBank/DDBJ whole genome shotgun (WGS) entry which is preliminary data.</text>
</comment>
<evidence type="ECO:0000259" key="8">
    <source>
        <dbReference type="PROSITE" id="PS51671"/>
    </source>
</evidence>
<dbReference type="RefSeq" id="WP_201246104.1">
    <property type="nucleotide sequence ID" value="NZ_NHSF01000061.1"/>
</dbReference>
<keyword evidence="10" id="KW-0808">Transferase</keyword>
<reference evidence="10" key="1">
    <citation type="submission" date="2017-05" db="EMBL/GenBank/DDBJ databases">
        <authorList>
            <person name="Imhoff J.F."/>
            <person name="Rahn T."/>
            <person name="Kuenzel S."/>
            <person name="Neulinger S.C."/>
        </authorList>
    </citation>
    <scope>NUCLEOTIDE SEQUENCE</scope>
    <source>
        <strain evidence="10">DSM 4395</strain>
    </source>
</reference>
<dbReference type="GO" id="GO:0015969">
    <property type="term" value="P:guanosine tetraphosphate metabolic process"/>
    <property type="evidence" value="ECO:0007669"/>
    <property type="project" value="InterPro"/>
</dbReference>
<dbReference type="Pfam" id="PF13328">
    <property type="entry name" value="HD_4"/>
    <property type="match status" value="1"/>
</dbReference>
<evidence type="ECO:0000256" key="2">
    <source>
        <dbReference type="ARBA" id="ARBA00019852"/>
    </source>
</evidence>
<dbReference type="InterPro" id="IPR007685">
    <property type="entry name" value="RelA_SpoT"/>
</dbReference>
<evidence type="ECO:0000313" key="11">
    <source>
        <dbReference type="Proteomes" id="UP001296967"/>
    </source>
</evidence>
<dbReference type="InterPro" id="IPR012675">
    <property type="entry name" value="Beta-grasp_dom_sf"/>
</dbReference>
<dbReference type="FunFam" id="3.30.460.10:FF:000001">
    <property type="entry name" value="GTP pyrophosphokinase RelA"/>
    <property type="match status" value="1"/>
</dbReference>
<dbReference type="CDD" id="cd01668">
    <property type="entry name" value="TGS_RSH"/>
    <property type="match status" value="1"/>
</dbReference>
<feature type="domain" description="ACT" evidence="8">
    <location>
        <begin position="702"/>
        <end position="777"/>
    </location>
</feature>
<dbReference type="Proteomes" id="UP001296967">
    <property type="component" value="Unassembled WGS sequence"/>
</dbReference>
<feature type="region of interest" description="Disordered" evidence="7">
    <location>
        <begin position="397"/>
        <end position="432"/>
    </location>
</feature>
<dbReference type="SUPFAM" id="SSF109604">
    <property type="entry name" value="HD-domain/PDEase-like"/>
    <property type="match status" value="1"/>
</dbReference>
<dbReference type="EMBL" id="NHSF01000061">
    <property type="protein sequence ID" value="MBK5931270.1"/>
    <property type="molecule type" value="Genomic_DNA"/>
</dbReference>
<dbReference type="Pfam" id="PF02824">
    <property type="entry name" value="TGS"/>
    <property type="match status" value="1"/>
</dbReference>
<comment type="pathway">
    <text evidence="3">Purine metabolism.</text>
</comment>
<evidence type="ECO:0000313" key="10">
    <source>
        <dbReference type="EMBL" id="MBK5931270.1"/>
    </source>
</evidence>
<proteinExistence type="inferred from homology"/>
<dbReference type="Pfam" id="PF04607">
    <property type="entry name" value="RelA_SpoT"/>
    <property type="match status" value="1"/>
</dbReference>
<dbReference type="InterPro" id="IPR002912">
    <property type="entry name" value="ACT_dom"/>
</dbReference>
<dbReference type="PANTHER" id="PTHR21262:SF31">
    <property type="entry name" value="GTP PYROPHOSPHOKINASE"/>
    <property type="match status" value="1"/>
</dbReference>
<dbReference type="Gene3D" id="3.30.70.260">
    <property type="match status" value="1"/>
</dbReference>
<feature type="domain" description="TGS" evidence="9">
    <location>
        <begin position="437"/>
        <end position="500"/>
    </location>
</feature>
<evidence type="ECO:0000256" key="4">
    <source>
        <dbReference type="ARBA" id="ARBA00029754"/>
    </source>
</evidence>
<dbReference type="GO" id="GO:0042594">
    <property type="term" value="P:response to starvation"/>
    <property type="evidence" value="ECO:0007669"/>
    <property type="project" value="TreeGrafter"/>
</dbReference>